<evidence type="ECO:0000313" key="1">
    <source>
        <dbReference type="EMBL" id="GAF73725.1"/>
    </source>
</evidence>
<accession>X0TCC3</accession>
<comment type="caution">
    <text evidence="1">The sequence shown here is derived from an EMBL/GenBank/DDBJ whole genome shotgun (WGS) entry which is preliminary data.</text>
</comment>
<dbReference type="AlphaFoldDB" id="X0TCC3"/>
<proteinExistence type="predicted"/>
<dbReference type="EMBL" id="BARS01004146">
    <property type="protein sequence ID" value="GAF73725.1"/>
    <property type="molecule type" value="Genomic_DNA"/>
</dbReference>
<reference evidence="1" key="1">
    <citation type="journal article" date="2014" name="Front. Microbiol.">
        <title>High frequency of phylogenetically diverse reductive dehalogenase-homologous genes in deep subseafloor sedimentary metagenomes.</title>
        <authorList>
            <person name="Kawai M."/>
            <person name="Futagami T."/>
            <person name="Toyoda A."/>
            <person name="Takaki Y."/>
            <person name="Nishi S."/>
            <person name="Hori S."/>
            <person name="Arai W."/>
            <person name="Tsubouchi T."/>
            <person name="Morono Y."/>
            <person name="Uchiyama I."/>
            <person name="Ito T."/>
            <person name="Fujiyama A."/>
            <person name="Inagaki F."/>
            <person name="Takami H."/>
        </authorList>
    </citation>
    <scope>NUCLEOTIDE SEQUENCE</scope>
    <source>
        <strain evidence="1">Expedition CK06-06</strain>
    </source>
</reference>
<organism evidence="1">
    <name type="scientific">marine sediment metagenome</name>
    <dbReference type="NCBI Taxonomy" id="412755"/>
    <lineage>
        <taxon>unclassified sequences</taxon>
        <taxon>metagenomes</taxon>
        <taxon>ecological metagenomes</taxon>
    </lineage>
</organism>
<protein>
    <recommendedName>
        <fullName evidence="2">Band 7 domain-containing protein</fullName>
    </recommendedName>
</protein>
<evidence type="ECO:0008006" key="2">
    <source>
        <dbReference type="Google" id="ProtNLM"/>
    </source>
</evidence>
<name>X0TCC3_9ZZZZ</name>
<gene>
    <name evidence="1" type="ORF">S01H1_08083</name>
</gene>
<sequence length="153" mass="17079">MGEFPLPPHEPSGGNRWFKRVVVLVAVICIWQFGVKPIVDEHQQKNQWDIESPSKEEAKAGLLLPGFHIISSFPFVVTIGQGEVGIEDEDGVRKVPVTEIPAGHVGVITDRRSKYVHVKALKPGRYQVNPDLYEVDPIFTGNQTWHFGGAKDE</sequence>